<dbReference type="InterPro" id="IPR016117">
    <property type="entry name" value="ArgJ-like_dom_sf"/>
</dbReference>
<comment type="similarity">
    <text evidence="1">Belongs to the ArgJ family.</text>
</comment>
<dbReference type="GO" id="GO:0006526">
    <property type="term" value="P:L-arginine biosynthetic process"/>
    <property type="evidence" value="ECO:0007669"/>
    <property type="project" value="InterPro"/>
</dbReference>
<sequence length="49" mass="5420">EATLAELSKRMEARAFDVDVELGLGDGAETVFTCDLTFDYVKINAEYTT</sequence>
<keyword evidence="4" id="KW-0068">Autocatalytic cleavage</keyword>
<evidence type="ECO:0000256" key="2">
    <source>
        <dbReference type="ARBA" id="ARBA00011475"/>
    </source>
</evidence>
<accession>A0A9D1NMH0</accession>
<dbReference type="SUPFAM" id="SSF56266">
    <property type="entry name" value="DmpA/ArgJ-like"/>
    <property type="match status" value="1"/>
</dbReference>
<name>A0A9D1NMH0_9BACT</name>
<evidence type="ECO:0000256" key="1">
    <source>
        <dbReference type="ARBA" id="ARBA00006774"/>
    </source>
</evidence>
<evidence type="ECO:0000256" key="3">
    <source>
        <dbReference type="ARBA" id="ARBA00022679"/>
    </source>
</evidence>
<protein>
    <submittedName>
        <fullName evidence="6">Bifunctional ornithine acetyltransferase/N-acetylglutamate synthase</fullName>
    </submittedName>
</protein>
<dbReference type="InterPro" id="IPR042195">
    <property type="entry name" value="ArgJ_beta_C"/>
</dbReference>
<keyword evidence="5" id="KW-0012">Acyltransferase</keyword>
<evidence type="ECO:0000256" key="5">
    <source>
        <dbReference type="ARBA" id="ARBA00023315"/>
    </source>
</evidence>
<keyword evidence="3" id="KW-0808">Transferase</keyword>
<dbReference type="Pfam" id="PF01960">
    <property type="entry name" value="ArgJ"/>
    <property type="match status" value="1"/>
</dbReference>
<dbReference type="InterPro" id="IPR002813">
    <property type="entry name" value="Arg_biosynth_ArgJ"/>
</dbReference>
<comment type="caution">
    <text evidence="6">The sequence shown here is derived from an EMBL/GenBank/DDBJ whole genome shotgun (WGS) entry which is preliminary data.</text>
</comment>
<dbReference type="GO" id="GO:0004358">
    <property type="term" value="F:L-glutamate N-acetyltransferase activity, acting on acetyl-L-ornithine as donor"/>
    <property type="evidence" value="ECO:0007669"/>
    <property type="project" value="InterPro"/>
</dbReference>
<proteinExistence type="inferred from homology"/>
<gene>
    <name evidence="6" type="ORF">IAC79_03250</name>
</gene>
<evidence type="ECO:0000313" key="7">
    <source>
        <dbReference type="Proteomes" id="UP000886845"/>
    </source>
</evidence>
<evidence type="ECO:0000256" key="4">
    <source>
        <dbReference type="ARBA" id="ARBA00022813"/>
    </source>
</evidence>
<reference evidence="6" key="2">
    <citation type="journal article" date="2021" name="PeerJ">
        <title>Extensive microbial diversity within the chicken gut microbiome revealed by metagenomics and culture.</title>
        <authorList>
            <person name="Gilroy R."/>
            <person name="Ravi A."/>
            <person name="Getino M."/>
            <person name="Pursley I."/>
            <person name="Horton D.L."/>
            <person name="Alikhan N.F."/>
            <person name="Baker D."/>
            <person name="Gharbi K."/>
            <person name="Hall N."/>
            <person name="Watson M."/>
            <person name="Adriaenssens E.M."/>
            <person name="Foster-Nyarko E."/>
            <person name="Jarju S."/>
            <person name="Secka A."/>
            <person name="Antonio M."/>
            <person name="Oren A."/>
            <person name="Chaudhuri R.R."/>
            <person name="La Ragione R."/>
            <person name="Hildebrand F."/>
            <person name="Pallen M.J."/>
        </authorList>
    </citation>
    <scope>NUCLEOTIDE SEQUENCE</scope>
    <source>
        <strain evidence="6">35461</strain>
    </source>
</reference>
<comment type="subunit">
    <text evidence="2">Heterotetramer of two alpha and two beta chains.</text>
</comment>
<dbReference type="AlphaFoldDB" id="A0A9D1NMH0"/>
<feature type="non-terminal residue" evidence="6">
    <location>
        <position position="1"/>
    </location>
</feature>
<evidence type="ECO:0000313" key="6">
    <source>
        <dbReference type="EMBL" id="HIV09113.1"/>
    </source>
</evidence>
<reference evidence="6" key="1">
    <citation type="submission" date="2020-10" db="EMBL/GenBank/DDBJ databases">
        <authorList>
            <person name="Gilroy R."/>
        </authorList>
    </citation>
    <scope>NUCLEOTIDE SEQUENCE</scope>
    <source>
        <strain evidence="6">35461</strain>
    </source>
</reference>
<dbReference type="Proteomes" id="UP000886845">
    <property type="component" value="Unassembled WGS sequence"/>
</dbReference>
<dbReference type="EMBL" id="DVOR01000102">
    <property type="protein sequence ID" value="HIV09113.1"/>
    <property type="molecule type" value="Genomic_DNA"/>
</dbReference>
<dbReference type="Gene3D" id="3.10.20.340">
    <property type="entry name" value="ArgJ beta chain, C-terminal domain"/>
    <property type="match status" value="1"/>
</dbReference>
<organism evidence="6 7">
    <name type="scientific">Candidatus Spyradenecus faecavium</name>
    <dbReference type="NCBI Taxonomy" id="2840947"/>
    <lineage>
        <taxon>Bacteria</taxon>
        <taxon>Pseudomonadati</taxon>
        <taxon>Lentisphaerota</taxon>
        <taxon>Lentisphaeria</taxon>
        <taxon>Lentisphaerales</taxon>
        <taxon>Lentisphaeraceae</taxon>
        <taxon>Lentisphaeraceae incertae sedis</taxon>
        <taxon>Candidatus Spyradenecus</taxon>
    </lineage>
</organism>